<dbReference type="InterPro" id="IPR051601">
    <property type="entry name" value="Serine_prot/Carboxylest_S33"/>
</dbReference>
<dbReference type="Pfam" id="PF00561">
    <property type="entry name" value="Abhydrolase_1"/>
    <property type="match status" value="1"/>
</dbReference>
<dbReference type="EMBL" id="JBFAIH010000018">
    <property type="protein sequence ID" value="MEV0366206.1"/>
    <property type="molecule type" value="Genomic_DNA"/>
</dbReference>
<dbReference type="Proteomes" id="UP001551658">
    <property type="component" value="Unassembled WGS sequence"/>
</dbReference>
<feature type="domain" description="AB hydrolase-1" evidence="6">
    <location>
        <begin position="109"/>
        <end position="334"/>
    </location>
</feature>
<keyword evidence="3 8" id="KW-0378">Hydrolase</keyword>
<reference evidence="8 9" key="1">
    <citation type="submission" date="2024-06" db="EMBL/GenBank/DDBJ databases">
        <title>The Natural Products Discovery Center: Release of the First 8490 Sequenced Strains for Exploring Actinobacteria Biosynthetic Diversity.</title>
        <authorList>
            <person name="Kalkreuter E."/>
            <person name="Kautsar S.A."/>
            <person name="Yang D."/>
            <person name="Bader C.D."/>
            <person name="Teijaro C.N."/>
            <person name="Fluegel L."/>
            <person name="Davis C.M."/>
            <person name="Simpson J.R."/>
            <person name="Lauterbach L."/>
            <person name="Steele A.D."/>
            <person name="Gui C."/>
            <person name="Meng S."/>
            <person name="Li G."/>
            <person name="Viehrig K."/>
            <person name="Ye F."/>
            <person name="Su P."/>
            <person name="Kiefer A.F."/>
            <person name="Nichols A."/>
            <person name="Cepeda A.J."/>
            <person name="Yan W."/>
            <person name="Fan B."/>
            <person name="Jiang Y."/>
            <person name="Adhikari A."/>
            <person name="Zheng C.-J."/>
            <person name="Schuster L."/>
            <person name="Cowan T.M."/>
            <person name="Smanski M.J."/>
            <person name="Chevrette M.G."/>
            <person name="De Carvalho L.P.S."/>
            <person name="Shen B."/>
        </authorList>
    </citation>
    <scope>NUCLEOTIDE SEQUENCE [LARGE SCALE GENOMIC DNA]</scope>
    <source>
        <strain evidence="8 9">NPDC050671</strain>
    </source>
</reference>
<keyword evidence="9" id="KW-1185">Reference proteome</keyword>
<evidence type="ECO:0000313" key="8">
    <source>
        <dbReference type="EMBL" id="MEV0366206.1"/>
    </source>
</evidence>
<dbReference type="PROSITE" id="PS51257">
    <property type="entry name" value="PROKAR_LIPOPROTEIN"/>
    <property type="match status" value="1"/>
</dbReference>
<evidence type="ECO:0000256" key="1">
    <source>
        <dbReference type="ARBA" id="ARBA00010088"/>
    </source>
</evidence>
<dbReference type="InterPro" id="IPR029058">
    <property type="entry name" value="AB_hydrolase_fold"/>
</dbReference>
<keyword evidence="2 5" id="KW-0732">Signal</keyword>
<organism evidence="8 9">
    <name type="scientific">Nocardia fusca</name>
    <dbReference type="NCBI Taxonomy" id="941183"/>
    <lineage>
        <taxon>Bacteria</taxon>
        <taxon>Bacillati</taxon>
        <taxon>Actinomycetota</taxon>
        <taxon>Actinomycetes</taxon>
        <taxon>Mycobacteriales</taxon>
        <taxon>Nocardiaceae</taxon>
        <taxon>Nocardia</taxon>
    </lineage>
</organism>
<dbReference type="SUPFAM" id="SSF53474">
    <property type="entry name" value="alpha/beta-Hydrolases"/>
    <property type="match status" value="1"/>
</dbReference>
<accession>A0ABV3FES7</accession>
<evidence type="ECO:0000256" key="3">
    <source>
        <dbReference type="ARBA" id="ARBA00022801"/>
    </source>
</evidence>
<dbReference type="InterPro" id="IPR000073">
    <property type="entry name" value="AB_hydrolase_1"/>
</dbReference>
<dbReference type="InterPro" id="IPR013595">
    <property type="entry name" value="Pept_S33_TAP-like_C"/>
</dbReference>
<evidence type="ECO:0000259" key="6">
    <source>
        <dbReference type="Pfam" id="PF00561"/>
    </source>
</evidence>
<dbReference type="GO" id="GO:0016787">
    <property type="term" value="F:hydrolase activity"/>
    <property type="evidence" value="ECO:0007669"/>
    <property type="project" value="UniProtKB-KW"/>
</dbReference>
<comment type="caution">
    <text evidence="8">The sequence shown here is derived from an EMBL/GenBank/DDBJ whole genome shotgun (WGS) entry which is preliminary data.</text>
</comment>
<dbReference type="Gene3D" id="3.40.50.1820">
    <property type="entry name" value="alpha/beta hydrolase"/>
    <property type="match status" value="1"/>
</dbReference>
<dbReference type="RefSeq" id="WP_357983782.1">
    <property type="nucleotide sequence ID" value="NZ_JBFAIH010000018.1"/>
</dbReference>
<dbReference type="PANTHER" id="PTHR43248">
    <property type="entry name" value="2-SUCCINYL-6-HYDROXY-2,4-CYCLOHEXADIENE-1-CARBOXYLATE SYNTHASE"/>
    <property type="match status" value="1"/>
</dbReference>
<feature type="region of interest" description="Disordered" evidence="4">
    <location>
        <begin position="148"/>
        <end position="178"/>
    </location>
</feature>
<feature type="signal peptide" evidence="5">
    <location>
        <begin position="1"/>
        <end position="26"/>
    </location>
</feature>
<evidence type="ECO:0000256" key="2">
    <source>
        <dbReference type="ARBA" id="ARBA00022729"/>
    </source>
</evidence>
<feature type="domain" description="Peptidase S33 tripeptidyl aminopeptidase-like C-terminal" evidence="7">
    <location>
        <begin position="425"/>
        <end position="516"/>
    </location>
</feature>
<gene>
    <name evidence="8" type="ORF">AB0H72_26240</name>
</gene>
<proteinExistence type="inferred from homology"/>
<comment type="similarity">
    <text evidence="1">Belongs to the peptidase S33 family.</text>
</comment>
<feature type="chain" id="PRO_5045728946" evidence="5">
    <location>
        <begin position="27"/>
        <end position="516"/>
    </location>
</feature>
<protein>
    <submittedName>
        <fullName evidence="8">Alpha/beta hydrolase</fullName>
    </submittedName>
</protein>
<evidence type="ECO:0000313" key="9">
    <source>
        <dbReference type="Proteomes" id="UP001551658"/>
    </source>
</evidence>
<sequence>MAAVRSGCGVPAGVLAVLTAATVLVAGCAGEAREQPDQPAPIPAELSRFYDQIPAWESCAGYTDPGEALPPAAQCARIEVPVDYADPAGPTARLAVSRMRATGDKIGSVLINPGGPGMSGLSTVMLAGGTELADRFDRVGFDPRGVGASTPAVDCLTPPEADAERAEPPTPNSPEGIAEAETENREYADRCVARTGTEFLAHVGTREVIQDMDIMRAVLGDRKLTYLGYSYGTRLGSAYAEKFPGNVRAMVLDGAIDPSQDPVAESLRQAAGFQKAFDAYAADCGRSPECPLGTDPAQAVPRFRALVDPLWNAPAATTDPRGLGYDDAITGVQQTLYGDDFWPVLTIGLTELAQGRGDTLLQLADMYNGRRDDGTYSNLTDAFDAIRCVDDPRVTDRAVAGRQDTEYRRAAPFLDDGRGTGAAPLELCAQWPVPNTSRPHDISVEGLPRLVVVSTTGDPATPYQAGVDLADQLGAALITHEGDSHTVVFNGGSTCVDDAVVRYLVDLEPPAEGLRC</sequence>
<dbReference type="PANTHER" id="PTHR43248:SF29">
    <property type="entry name" value="TRIPEPTIDYL AMINOPEPTIDASE"/>
    <property type="match status" value="1"/>
</dbReference>
<name>A0ABV3FES7_9NOCA</name>
<evidence type="ECO:0000259" key="7">
    <source>
        <dbReference type="Pfam" id="PF08386"/>
    </source>
</evidence>
<evidence type="ECO:0000256" key="4">
    <source>
        <dbReference type="SAM" id="MobiDB-lite"/>
    </source>
</evidence>
<evidence type="ECO:0000256" key="5">
    <source>
        <dbReference type="SAM" id="SignalP"/>
    </source>
</evidence>
<dbReference type="Pfam" id="PF08386">
    <property type="entry name" value="Abhydrolase_4"/>
    <property type="match status" value="1"/>
</dbReference>